<feature type="zinc finger region" description="C3H1-type" evidence="4">
    <location>
        <begin position="254"/>
        <end position="277"/>
    </location>
</feature>
<accession>A0A0B7B1B5</accession>
<feature type="compositionally biased region" description="Polar residues" evidence="5">
    <location>
        <begin position="1452"/>
        <end position="1461"/>
    </location>
</feature>
<reference evidence="7" key="1">
    <citation type="submission" date="2014-12" db="EMBL/GenBank/DDBJ databases">
        <title>Insight into the proteome of Arion vulgaris.</title>
        <authorList>
            <person name="Aradska J."/>
            <person name="Bulat T."/>
            <person name="Smidak R."/>
            <person name="Sarate P."/>
            <person name="Gangsoo J."/>
            <person name="Sialana F."/>
            <person name="Bilban M."/>
            <person name="Lubec G."/>
        </authorList>
    </citation>
    <scope>NUCLEOTIDE SEQUENCE</scope>
    <source>
        <tissue evidence="7">Skin</tissue>
    </source>
</reference>
<dbReference type="FunFam" id="3.40.50.300:FF:000419">
    <property type="entry name" value="Probable helicase with zinc finger domain"/>
    <property type="match status" value="1"/>
</dbReference>
<dbReference type="GO" id="GO:0035194">
    <property type="term" value="P:regulatory ncRNA-mediated post-transcriptional gene silencing"/>
    <property type="evidence" value="ECO:0007669"/>
    <property type="project" value="TreeGrafter"/>
</dbReference>
<feature type="compositionally biased region" description="Polar residues" evidence="5">
    <location>
        <begin position="1561"/>
        <end position="1586"/>
    </location>
</feature>
<dbReference type="EMBL" id="HACG01040269">
    <property type="protein sequence ID" value="CEK87134.1"/>
    <property type="molecule type" value="Transcribed_RNA"/>
</dbReference>
<dbReference type="PROSITE" id="PS50103">
    <property type="entry name" value="ZF_C3H1"/>
    <property type="match status" value="1"/>
</dbReference>
<feature type="compositionally biased region" description="Basic and acidic residues" evidence="5">
    <location>
        <begin position="1442"/>
        <end position="1451"/>
    </location>
</feature>
<keyword evidence="2 4" id="KW-0863">Zinc-finger</keyword>
<feature type="region of interest" description="Disordered" evidence="5">
    <location>
        <begin position="124"/>
        <end position="147"/>
    </location>
</feature>
<feature type="region of interest" description="Disordered" evidence="5">
    <location>
        <begin position="1269"/>
        <end position="1288"/>
    </location>
</feature>
<dbReference type="Pfam" id="PF13087">
    <property type="entry name" value="AAA_12"/>
    <property type="match status" value="1"/>
</dbReference>
<feature type="domain" description="C3H1-type" evidence="6">
    <location>
        <begin position="254"/>
        <end position="277"/>
    </location>
</feature>
<evidence type="ECO:0000256" key="2">
    <source>
        <dbReference type="ARBA" id="ARBA00022771"/>
    </source>
</evidence>
<dbReference type="SMART" id="SM00356">
    <property type="entry name" value="ZnF_C3H1"/>
    <property type="match status" value="1"/>
</dbReference>
<dbReference type="InterPro" id="IPR036855">
    <property type="entry name" value="Znf_CCCH_sf"/>
</dbReference>
<feature type="region of interest" description="Disordered" evidence="5">
    <location>
        <begin position="1658"/>
        <end position="1683"/>
    </location>
</feature>
<dbReference type="SUPFAM" id="SSF52540">
    <property type="entry name" value="P-loop containing nucleoside triphosphate hydrolases"/>
    <property type="match status" value="1"/>
</dbReference>
<feature type="compositionally biased region" description="Polar residues" evidence="5">
    <location>
        <begin position="1374"/>
        <end position="1391"/>
    </location>
</feature>
<dbReference type="GO" id="GO:0043186">
    <property type="term" value="C:P granule"/>
    <property type="evidence" value="ECO:0007669"/>
    <property type="project" value="TreeGrafter"/>
</dbReference>
<keyword evidence="1 4" id="KW-0479">Metal-binding</keyword>
<dbReference type="GO" id="GO:0005829">
    <property type="term" value="C:cytosol"/>
    <property type="evidence" value="ECO:0007669"/>
    <property type="project" value="TreeGrafter"/>
</dbReference>
<dbReference type="SUPFAM" id="SSF90229">
    <property type="entry name" value="CCCH zinc finger"/>
    <property type="match status" value="1"/>
</dbReference>
<sequence length="1745" mass="198815">MDGAPLESRDDSTHDEPRRSDDIVEKEGKEKRSSSQQSVIDYITKVSSLVKQKHIQDGLEVCDEALKLFPGNSKLLEKKVKVLCQLHQFQDAFRLVQDWVHLDPQNSIASRELEKLKIILSAVEGPNSEDEEEEEKEAGKQLEEEAGIRHEKKIANDSRSVSDKIWSRLEEDVSHFDISNQSGFDAVNKSGFYEYKNNEVELTCTTCDMIFTHQDEMDFHNHSYLHRQRLALDSTHRWQFRAPPRGLDSDEYSLCKRFMETGRCTFGEKCTRAHSVAELEEWDHRYVFRKQQLLQSLEAREQGGTYIEQLLEKLMSQEQPKMVLVENMDMVKVHVNCDLKVSMSTKKCTNAWTFTVTSKLCLHCVALMLDTNRSYFHIVSISVGPRKTQKYQNLENQCQEWVNQDTQNKGQGEYVYRVKIVFKTDIYGTFRQTIVFDFGVEAILMREVQVESAPATDPEKIRKEITLSEAQRWNERTVTLVSFEPRPVSHSDSETALITKYTLPRSDKFCPPETVMRSLSKDNYRLWMHEMLYIEEMAQVGYISRFNVTTSLQLVDRFLLLPSSLSTARYAQGGEMFARLTLEDDLSEDSMAGRLILQSSNIAWIAEGKKEHPEKVYEAVIEDKGKNFIFMRLSRTCVTELGLSKDREFTAQIQFQLNRLSMCEMHSAVDRLPTLDIVFPNLEHFPNKLDLCNSVLQDLDEEKQLNEKQKDAIRLILADRHLKLPPLLIVGPFGTGKTFTMAQAAKWVLKQEGTRILICTHSNSAADLYIKEFLHDYASINDHSEARPLRIMYKFRWIQTVPEVVLEYTLLEREGMMAGTFRAPTVEDILKHRIIIATLSSARYVVDLDLPKDTFSHVFIDEAAQSLESETIIPLSVASENTRIVFAGDHMQMSPEVYSDFTRQQGFHTSLLERLHELFPKECVYKVMLCENYRAHSAIIDFTSELFYDRKLISSGNIVAHEQFYPLTFYAAKGEEIQHENSTGFCNLSEVYEIVERVDELKKKWPEAWGPFDNNGIGVLAPYSDQVARIRAELRKRKLFGVNVERVLNVQGKQYRAVVLSVTRTRLTCRSDPNMEEYLDFGFLSNIKLLNTAITRAQSLVIVVGDPVSVCLVGKCRKIWEYFLEICDNNNSLHGISWVPLKDQLDRAELTKSFVLNPLAAEFVPSRLYHIPHMQQQQQQDHGVVYPGVHVGAWPGFQTLLPGQPFPSQMFPSMYQPPMYYPYNPGLLPAFYPQTFNRGMLPNRQMFGRFMPPGASFPYARGGGPMREGIPRTVEMPGNRGIRHNRGGGRQMYYNSPRLHTFQTMPQGYSSVHHPQNPVGGYFYQLPEDPMALAFASSQSNVHPYQPPSQQFSSHGLRPPVTAYGVVPHQQTREFSSVHTQIQSQSLQSDSRAGFQEMRPSRERSDTADSSGGRSTGSPSSGLHLLPNTKHTPAQLLGKLEDTSPETHEGNETSPAMNISHGSQILRNDRNTLSNRPYSPANYPRERSGSEELSLSRSFSPAEYLRERAASDGIHARKPPYSPTNYLCDDNRSSEDDVSSSHERSVSISPPVTSTTNTTNKMLPNSLTTLRESQLNNNNKETARLTNQRRKPNLKLNTGFSRQYSDDLPTPTVITNMIQMIDENLEEGSTEDESPSSSGENHKSGLKLRMTVAQRLQNRQTLEDSEASSSSTPPSADDYHPSYSRMIYPQTEHGQEMTAEEAIQMEIQTPRTPKGFMTPGADVEVDPFGILKSLNIGGNHSMSNN</sequence>
<dbReference type="GO" id="GO:0008270">
    <property type="term" value="F:zinc ion binding"/>
    <property type="evidence" value="ECO:0007669"/>
    <property type="project" value="UniProtKB-KW"/>
</dbReference>
<dbReference type="PANTHER" id="PTHR10887:SF365">
    <property type="entry name" value="HELICASE WITH ZINC FINGER DOMAIN-RELATED"/>
    <property type="match status" value="1"/>
</dbReference>
<dbReference type="PANTHER" id="PTHR10887">
    <property type="entry name" value="DNA2/NAM7 HELICASE FAMILY"/>
    <property type="match status" value="1"/>
</dbReference>
<feature type="compositionally biased region" description="Low complexity" evidence="5">
    <location>
        <begin position="1410"/>
        <end position="1422"/>
    </location>
</feature>
<dbReference type="InterPro" id="IPR047187">
    <property type="entry name" value="SF1_C_Upf1"/>
</dbReference>
<protein>
    <recommendedName>
        <fullName evidence="6">C3H1-type domain-containing protein</fullName>
    </recommendedName>
</protein>
<feature type="compositionally biased region" description="Basic and acidic residues" evidence="5">
    <location>
        <begin position="1529"/>
        <end position="1545"/>
    </location>
</feature>
<name>A0A0B7B1B5_9EUPU</name>
<feature type="compositionally biased region" description="Low complexity" evidence="5">
    <location>
        <begin position="1546"/>
        <end position="1560"/>
    </location>
</feature>
<feature type="compositionally biased region" description="Basic and acidic residues" evidence="5">
    <location>
        <begin position="137"/>
        <end position="147"/>
    </location>
</feature>
<dbReference type="Pfam" id="PF00642">
    <property type="entry name" value="zf-CCCH"/>
    <property type="match status" value="1"/>
</dbReference>
<proteinExistence type="predicted"/>
<feature type="region of interest" description="Disordered" evidence="5">
    <location>
        <begin position="1374"/>
        <end position="1429"/>
    </location>
</feature>
<feature type="region of interest" description="Disordered" evidence="5">
    <location>
        <begin position="1"/>
        <end position="36"/>
    </location>
</feature>
<gene>
    <name evidence="7" type="primary">ORF157552</name>
</gene>
<feature type="compositionally biased region" description="Low complexity" evidence="5">
    <location>
        <begin position="1667"/>
        <end position="1676"/>
    </location>
</feature>
<feature type="region of interest" description="Disordered" evidence="5">
    <location>
        <begin position="1338"/>
        <end position="1362"/>
    </location>
</feature>
<dbReference type="InterPro" id="IPR027417">
    <property type="entry name" value="P-loop_NTPase"/>
</dbReference>
<keyword evidence="3 4" id="KW-0862">Zinc</keyword>
<dbReference type="Gene3D" id="1.25.40.10">
    <property type="entry name" value="Tetratricopeptide repeat domain"/>
    <property type="match status" value="1"/>
</dbReference>
<dbReference type="PROSITE" id="PS00028">
    <property type="entry name" value="ZINC_FINGER_C2H2_1"/>
    <property type="match status" value="1"/>
</dbReference>
<evidence type="ECO:0000256" key="3">
    <source>
        <dbReference type="ARBA" id="ARBA00022833"/>
    </source>
</evidence>
<dbReference type="SUPFAM" id="SSF48452">
    <property type="entry name" value="TPR-like"/>
    <property type="match status" value="1"/>
</dbReference>
<evidence type="ECO:0000256" key="5">
    <source>
        <dbReference type="SAM" id="MobiDB-lite"/>
    </source>
</evidence>
<dbReference type="Pfam" id="PF13086">
    <property type="entry name" value="AAA_11"/>
    <property type="match status" value="2"/>
</dbReference>
<dbReference type="GO" id="GO:0004386">
    <property type="term" value="F:helicase activity"/>
    <property type="evidence" value="ECO:0007669"/>
    <property type="project" value="InterPro"/>
</dbReference>
<feature type="region of interest" description="Disordered" evidence="5">
    <location>
        <begin position="1442"/>
        <end position="1461"/>
    </location>
</feature>
<organism evidence="7">
    <name type="scientific">Arion vulgaris</name>
    <dbReference type="NCBI Taxonomy" id="1028688"/>
    <lineage>
        <taxon>Eukaryota</taxon>
        <taxon>Metazoa</taxon>
        <taxon>Spiralia</taxon>
        <taxon>Lophotrochozoa</taxon>
        <taxon>Mollusca</taxon>
        <taxon>Gastropoda</taxon>
        <taxon>Heterobranchia</taxon>
        <taxon>Euthyneura</taxon>
        <taxon>Panpulmonata</taxon>
        <taxon>Eupulmonata</taxon>
        <taxon>Stylommatophora</taxon>
        <taxon>Helicina</taxon>
        <taxon>Arionoidea</taxon>
        <taxon>Arionidae</taxon>
        <taxon>Arion</taxon>
    </lineage>
</organism>
<feature type="compositionally biased region" description="Acidic residues" evidence="5">
    <location>
        <begin position="127"/>
        <end position="136"/>
    </location>
</feature>
<dbReference type="Gene3D" id="3.40.50.300">
    <property type="entry name" value="P-loop containing nucleotide triphosphate hydrolases"/>
    <property type="match status" value="2"/>
</dbReference>
<dbReference type="Gene3D" id="4.10.1000.10">
    <property type="entry name" value="Zinc finger, CCCH-type"/>
    <property type="match status" value="1"/>
</dbReference>
<dbReference type="InterPro" id="IPR041677">
    <property type="entry name" value="DNA2/NAM7_AAA_11"/>
</dbReference>
<feature type="region of interest" description="Disordered" evidence="5">
    <location>
        <begin position="1510"/>
        <end position="1610"/>
    </location>
</feature>
<feature type="compositionally biased region" description="Basic and acidic residues" evidence="5">
    <location>
        <begin position="7"/>
        <end position="33"/>
    </location>
</feature>
<dbReference type="CDD" id="cd18808">
    <property type="entry name" value="SF1_C_Upf1"/>
    <property type="match status" value="1"/>
</dbReference>
<feature type="region of interest" description="Disordered" evidence="5">
    <location>
        <begin position="1470"/>
        <end position="1498"/>
    </location>
</feature>
<feature type="compositionally biased region" description="Polar residues" evidence="5">
    <location>
        <begin position="1338"/>
        <end position="1354"/>
    </location>
</feature>
<dbReference type="InterPro" id="IPR003593">
    <property type="entry name" value="AAA+_ATPase"/>
</dbReference>
<feature type="region of interest" description="Disordered" evidence="5">
    <location>
        <begin position="1625"/>
        <end position="1645"/>
    </location>
</feature>
<evidence type="ECO:0000313" key="7">
    <source>
        <dbReference type="EMBL" id="CEK87134.1"/>
    </source>
</evidence>
<dbReference type="InterPro" id="IPR045055">
    <property type="entry name" value="DNA2/NAM7-like"/>
</dbReference>
<feature type="compositionally biased region" description="Acidic residues" evidence="5">
    <location>
        <begin position="1625"/>
        <end position="1634"/>
    </location>
</feature>
<dbReference type="InterPro" id="IPR000571">
    <property type="entry name" value="Znf_CCCH"/>
</dbReference>
<dbReference type="InterPro" id="IPR041679">
    <property type="entry name" value="DNA2/NAM7-like_C"/>
</dbReference>
<evidence type="ECO:0000256" key="4">
    <source>
        <dbReference type="PROSITE-ProRule" id="PRU00723"/>
    </source>
</evidence>
<dbReference type="SMART" id="SM00382">
    <property type="entry name" value="AAA"/>
    <property type="match status" value="1"/>
</dbReference>
<evidence type="ECO:0000259" key="6">
    <source>
        <dbReference type="PROSITE" id="PS50103"/>
    </source>
</evidence>
<dbReference type="InterPro" id="IPR011990">
    <property type="entry name" value="TPR-like_helical_dom_sf"/>
</dbReference>
<evidence type="ECO:0000256" key="1">
    <source>
        <dbReference type="ARBA" id="ARBA00022723"/>
    </source>
</evidence>
<dbReference type="InterPro" id="IPR013087">
    <property type="entry name" value="Znf_C2H2_type"/>
</dbReference>